<dbReference type="AlphaFoldDB" id="S2E059"/>
<keyword evidence="1" id="KW-0597">Phosphoprotein</keyword>
<organism evidence="3 4">
    <name type="scientific">Indibacter alkaliphilus (strain CCUG 57479 / KCTC 22604 / LW1)</name>
    <dbReference type="NCBI Taxonomy" id="1189612"/>
    <lineage>
        <taxon>Bacteria</taxon>
        <taxon>Pseudomonadati</taxon>
        <taxon>Bacteroidota</taxon>
        <taxon>Cytophagia</taxon>
        <taxon>Cytophagales</taxon>
        <taxon>Cyclobacteriaceae</taxon>
    </lineage>
</organism>
<dbReference type="SUPFAM" id="SSF101898">
    <property type="entry name" value="NHL repeat"/>
    <property type="match status" value="1"/>
</dbReference>
<dbReference type="Proteomes" id="UP000006073">
    <property type="component" value="Unassembled WGS sequence"/>
</dbReference>
<dbReference type="RefSeq" id="WP_009035801.1">
    <property type="nucleotide sequence ID" value="NZ_ALWO02000037.1"/>
</dbReference>
<keyword evidence="3" id="KW-0808">Transferase</keyword>
<dbReference type="InterPro" id="IPR011110">
    <property type="entry name" value="Reg_prop"/>
</dbReference>
<dbReference type="STRING" id="1189612.A33Q_2795"/>
<keyword evidence="2" id="KW-0812">Transmembrane</keyword>
<feature type="transmembrane region" description="Helical" evidence="2">
    <location>
        <begin position="752"/>
        <end position="774"/>
    </location>
</feature>
<keyword evidence="3" id="KW-0418">Kinase</keyword>
<accession>S2E059</accession>
<dbReference type="Gene3D" id="2.130.10.10">
    <property type="entry name" value="YVTN repeat-like/Quinoprotein amine dehydrogenase"/>
    <property type="match status" value="3"/>
</dbReference>
<evidence type="ECO:0000313" key="3">
    <source>
        <dbReference type="EMBL" id="EOZ95433.1"/>
    </source>
</evidence>
<comment type="caution">
    <text evidence="3">The sequence shown here is derived from an EMBL/GenBank/DDBJ whole genome shotgun (WGS) entry which is preliminary data.</text>
</comment>
<reference evidence="3 4" key="1">
    <citation type="journal article" date="2013" name="Genome Announc.">
        <title>Draft Genome Sequence of Indibacter alkaliphilus Strain LW1T, Isolated from Lonar Lake, a Haloalkaline Lake in the Buldana District of Maharashtra, India.</title>
        <authorList>
            <person name="Singh A."/>
            <person name="Kumar Jangir P."/>
            <person name="Sharma R."/>
            <person name="Singh A."/>
            <person name="Kumar Pinnaka A."/>
            <person name="Shivaji S."/>
        </authorList>
    </citation>
    <scope>NUCLEOTIDE SEQUENCE [LARGE SCALE GENOMIC DNA]</scope>
    <source>
        <strain evidence="4">CCUG 57479 / KCTC 22604 / LW1</strain>
    </source>
</reference>
<dbReference type="PANTHER" id="PTHR43547:SF2">
    <property type="entry name" value="HYBRID SIGNAL TRANSDUCTION HISTIDINE KINASE C"/>
    <property type="match status" value="1"/>
</dbReference>
<sequence>MIIISFLTFSRSLEAKPFEAEFEENIKKLKNRNEHVVELWDNTRGLPQNAIYAMNFDHAGFLWMATEEGLARHDGLEIKVFDKGGYNRMLDQTYYSFFKGKSGIWASSDRSIALLDKTITKVIDCNHIADNSWIMTLSEDDNGYLWIGTQDGNVHLWKNDTFSLLPNWKPEQGTETQSLFHKGDGIMLIGTNNGLYEYNYQKNTHRLLTERNIVARKVQVEGGRIYIAVPEKGVYRVEEDMKLVELVSFEKIKDVGFHTITKDKYNNLWAGSTENGLIRIHSGGIERFYFDEIKNYTIRNIQYDGENLYLGTHGRGLVIVKPAKVQKINHQELREKNVKALFQDSNDNYWIGTKSEGVYKIENGAIKSFNTSNGLLLNWVNTIGEDKNNIYVGSTAGISIIDKKTEKIIGSITEKTGLKSNYVYVVFEDSKETLWILTRYGGLHYREKGGELKRVSLPDKFRNTNFNTIKELQNGELMIGSMNYGAFRIADHEFKENIDLPLKPGENVIYAIHQDSSGDLWFGTHGGIVLYKDGKFSRLTRENGLSSVSVFSITHDGKRGIWISNNFGVQYFPEKELEKFKTSESESFHAASVVYNKSHGMPNSETNGLIFPAAFKDNTGKIWIPTVEGVGIINPMNMELKDNSANFKWDELLLGGEKISIENEGLLIPAGTSSFQVSFSNIDFTNPSEFTLYQRIPSKNEQWIPIREQRSIIFSGLRPGNYELQVRVMRNGQLDGIHTLPMEVKAFFFEMIWFRLIVVSLACILAYFIVTYIAKVKVNNTLEKLVQERTLELSSTNDLLKEALTKIESQNYSLKEITWQQSHLVRAPLTKALGLTHLLINYPKYKEVGKSKDQVKKEILETLEQLDKIVRETHKRSESLVNNK</sequence>
<dbReference type="eggNOG" id="COG3292">
    <property type="taxonomic scope" value="Bacteria"/>
</dbReference>
<evidence type="ECO:0000256" key="2">
    <source>
        <dbReference type="SAM" id="Phobius"/>
    </source>
</evidence>
<gene>
    <name evidence="3" type="ORF">A33Q_2795</name>
</gene>
<keyword evidence="2" id="KW-1133">Transmembrane helix</keyword>
<name>S2E059_INDAL</name>
<evidence type="ECO:0000256" key="1">
    <source>
        <dbReference type="ARBA" id="ARBA00022553"/>
    </source>
</evidence>
<dbReference type="PANTHER" id="PTHR43547">
    <property type="entry name" value="TWO-COMPONENT HISTIDINE KINASE"/>
    <property type="match status" value="1"/>
</dbReference>
<evidence type="ECO:0000313" key="4">
    <source>
        <dbReference type="Proteomes" id="UP000006073"/>
    </source>
</evidence>
<proteinExistence type="predicted"/>
<dbReference type="EMBL" id="ALWO02000037">
    <property type="protein sequence ID" value="EOZ95433.1"/>
    <property type="molecule type" value="Genomic_DNA"/>
</dbReference>
<dbReference type="GO" id="GO:0000155">
    <property type="term" value="F:phosphorelay sensor kinase activity"/>
    <property type="evidence" value="ECO:0007669"/>
    <property type="project" value="TreeGrafter"/>
</dbReference>
<dbReference type="OrthoDB" id="9806995at2"/>
<keyword evidence="4" id="KW-1185">Reference proteome</keyword>
<dbReference type="InterPro" id="IPR013783">
    <property type="entry name" value="Ig-like_fold"/>
</dbReference>
<dbReference type="Pfam" id="PF07494">
    <property type="entry name" value="Reg_prop"/>
    <property type="match status" value="3"/>
</dbReference>
<dbReference type="InterPro" id="IPR015943">
    <property type="entry name" value="WD40/YVTN_repeat-like_dom_sf"/>
</dbReference>
<protein>
    <submittedName>
        <fullName evidence="3">Two-component system sensor histidine kinase/response regulator, hybrid</fullName>
    </submittedName>
</protein>
<dbReference type="SUPFAM" id="SSF63829">
    <property type="entry name" value="Calcium-dependent phosphotriesterase"/>
    <property type="match status" value="1"/>
</dbReference>
<keyword evidence="2" id="KW-0472">Membrane</keyword>
<dbReference type="Gene3D" id="2.60.40.10">
    <property type="entry name" value="Immunoglobulins"/>
    <property type="match status" value="1"/>
</dbReference>